<keyword evidence="3" id="KW-0808">Transferase</keyword>
<dbReference type="EMBL" id="KQ461194">
    <property type="protein sequence ID" value="KPJ06918.1"/>
    <property type="molecule type" value="Genomic_DNA"/>
</dbReference>
<dbReference type="PROSITE" id="PS01340">
    <property type="entry name" value="CORNICHON"/>
    <property type="match status" value="1"/>
</dbReference>
<accession>A0A194QN20</accession>
<evidence type="ECO:0000256" key="3">
    <source>
        <dbReference type="ARBA" id="ARBA00022679"/>
    </source>
</evidence>
<dbReference type="Pfam" id="PF03311">
    <property type="entry name" value="Cornichon"/>
    <property type="match status" value="1"/>
</dbReference>
<dbReference type="PANTHER" id="PTHR48043:SF145">
    <property type="entry name" value="FI06409P-RELATED"/>
    <property type="match status" value="1"/>
</dbReference>
<organism evidence="5 6">
    <name type="scientific">Papilio machaon</name>
    <name type="common">Old World swallowtail butterfly</name>
    <dbReference type="NCBI Taxonomy" id="76193"/>
    <lineage>
        <taxon>Eukaryota</taxon>
        <taxon>Metazoa</taxon>
        <taxon>Ecdysozoa</taxon>
        <taxon>Arthropoda</taxon>
        <taxon>Hexapoda</taxon>
        <taxon>Insecta</taxon>
        <taxon>Pterygota</taxon>
        <taxon>Neoptera</taxon>
        <taxon>Endopterygota</taxon>
        <taxon>Lepidoptera</taxon>
        <taxon>Glossata</taxon>
        <taxon>Ditrysia</taxon>
        <taxon>Papilionoidea</taxon>
        <taxon>Papilionidae</taxon>
        <taxon>Papilioninae</taxon>
        <taxon>Papilio</taxon>
    </lineage>
</organism>
<gene>
    <name evidence="5" type="ORF">RR48_11417</name>
</gene>
<dbReference type="SUPFAM" id="SSF53756">
    <property type="entry name" value="UDP-Glycosyltransferase/glycogen phosphorylase"/>
    <property type="match status" value="1"/>
</dbReference>
<evidence type="ECO:0000313" key="5">
    <source>
        <dbReference type="EMBL" id="KPJ06918.1"/>
    </source>
</evidence>
<sequence length="422" mass="47542">MAFSFPAFSYIIALIVDAFLIFFSIFHVIAFDELKTDYKNPIDQCNSLNPLVLPEYLLHLLINLLFLLSGEWFSLFLNVPLILYHIHSYNGGRVDDSPPCDAVRETCAMCTRLLLAVAAIVITDTHAARILGLFPHTGKSHQMVFEPLLRTLAERGHHVTTVSFFPLKNPPANYTDVSLEGIAGLGLESFDLSIHESPNLLLKIPIVNRIAKQLMEFHPLAGMALNVCGKALDWPPLIEALKGDYDVVLVENFNSDCMLGLLHVYGIKSPVVALLSCNILPWSGNRIGVLDNPAFVPVLSTSFTSRMTFAEKLENTFLQLYHNFWFYYAIQVKERELIEKRFGRKIPDLYDLGKNYSLMMVNTFHALNGVRPTVPGVIEVGGMHLDHKRKVIPPENIVMRDISEKKFKDMYEVNQPALGQLA</sequence>
<comment type="similarity">
    <text evidence="1">Belongs to the UDP-glycosyltransferase family.</text>
</comment>
<feature type="transmembrane region" description="Helical" evidence="4">
    <location>
        <begin position="56"/>
        <end position="83"/>
    </location>
</feature>
<keyword evidence="6" id="KW-1185">Reference proteome</keyword>
<dbReference type="SMART" id="SM01398">
    <property type="entry name" value="Cornichon"/>
    <property type="match status" value="1"/>
</dbReference>
<dbReference type="GO" id="GO:0008194">
    <property type="term" value="F:UDP-glycosyltransferase activity"/>
    <property type="evidence" value="ECO:0007669"/>
    <property type="project" value="InterPro"/>
</dbReference>
<dbReference type="InterPro" id="IPR003377">
    <property type="entry name" value="Cornichon"/>
</dbReference>
<keyword evidence="2" id="KW-0328">Glycosyltransferase</keyword>
<keyword evidence="4" id="KW-0472">Membrane</keyword>
<evidence type="ECO:0000256" key="4">
    <source>
        <dbReference type="SAM" id="Phobius"/>
    </source>
</evidence>
<dbReference type="InterPro" id="IPR050271">
    <property type="entry name" value="UDP-glycosyltransferase"/>
</dbReference>
<dbReference type="Pfam" id="PF00201">
    <property type="entry name" value="UDPGT"/>
    <property type="match status" value="1"/>
</dbReference>
<proteinExistence type="inferred from homology"/>
<protein>
    <submittedName>
        <fullName evidence="5">Protein cornichon</fullName>
    </submittedName>
</protein>
<reference evidence="5 6" key="1">
    <citation type="journal article" date="2015" name="Nat. Commun.">
        <title>Outbred genome sequencing and CRISPR/Cas9 gene editing in butterflies.</title>
        <authorList>
            <person name="Li X."/>
            <person name="Fan D."/>
            <person name="Zhang W."/>
            <person name="Liu G."/>
            <person name="Zhang L."/>
            <person name="Zhao L."/>
            <person name="Fang X."/>
            <person name="Chen L."/>
            <person name="Dong Y."/>
            <person name="Chen Y."/>
            <person name="Ding Y."/>
            <person name="Zhao R."/>
            <person name="Feng M."/>
            <person name="Zhu Y."/>
            <person name="Feng Y."/>
            <person name="Jiang X."/>
            <person name="Zhu D."/>
            <person name="Xiang H."/>
            <person name="Feng X."/>
            <person name="Li S."/>
            <person name="Wang J."/>
            <person name="Zhang G."/>
            <person name="Kronforst M.R."/>
            <person name="Wang W."/>
        </authorList>
    </citation>
    <scope>NUCLEOTIDE SEQUENCE [LARGE SCALE GENOMIC DNA]</scope>
    <source>
        <strain evidence="5">Ya'a_city_454_Pm</strain>
        <tissue evidence="5">Whole body</tissue>
    </source>
</reference>
<dbReference type="Proteomes" id="UP000053240">
    <property type="component" value="Unassembled WGS sequence"/>
</dbReference>
<evidence type="ECO:0000313" key="6">
    <source>
        <dbReference type="Proteomes" id="UP000053240"/>
    </source>
</evidence>
<dbReference type="InterPro" id="IPR002213">
    <property type="entry name" value="UDP_glucos_trans"/>
</dbReference>
<keyword evidence="4" id="KW-0812">Transmembrane</keyword>
<dbReference type="AlphaFoldDB" id="A0A194QN20"/>
<dbReference type="PANTHER" id="PTHR48043">
    <property type="entry name" value="EG:EG0003.4 PROTEIN-RELATED"/>
    <property type="match status" value="1"/>
</dbReference>
<feature type="transmembrane region" description="Helical" evidence="4">
    <location>
        <begin position="7"/>
        <end position="31"/>
    </location>
</feature>
<dbReference type="InterPro" id="IPR033466">
    <property type="entry name" value="Cornichon_conserved"/>
</dbReference>
<dbReference type="GO" id="GO:0016192">
    <property type="term" value="P:vesicle-mediated transport"/>
    <property type="evidence" value="ECO:0007669"/>
    <property type="project" value="InterPro"/>
</dbReference>
<evidence type="ECO:0000256" key="1">
    <source>
        <dbReference type="ARBA" id="ARBA00009995"/>
    </source>
</evidence>
<name>A0A194QN20_PAPMA</name>
<dbReference type="InParanoid" id="A0A194QN20"/>
<evidence type="ECO:0000256" key="2">
    <source>
        <dbReference type="ARBA" id="ARBA00022676"/>
    </source>
</evidence>
<keyword evidence="4" id="KW-1133">Transmembrane helix</keyword>